<proteinExistence type="predicted"/>
<evidence type="ECO:0000313" key="1">
    <source>
        <dbReference type="EMBL" id="PTQ56098.1"/>
    </source>
</evidence>
<dbReference type="EMBL" id="PEBX01000046">
    <property type="protein sequence ID" value="PTQ56098.1"/>
    <property type="molecule type" value="Genomic_DNA"/>
</dbReference>
<name>A0A2R6Y085_9BACL</name>
<comment type="caution">
    <text evidence="1">The sequence shown here is derived from an EMBL/GenBank/DDBJ whole genome shotgun (WGS) entry which is preliminary data.</text>
</comment>
<gene>
    <name evidence="1" type="ORF">BSOLF_0840</name>
</gene>
<protein>
    <submittedName>
        <fullName evidence="1">Uncharacterized protein</fullName>
    </submittedName>
</protein>
<sequence>MNLQFKDFDSDPVESLRDLVKVWRLLHPEDFENGTENK</sequence>
<evidence type="ECO:0000313" key="2">
    <source>
        <dbReference type="Proteomes" id="UP000244338"/>
    </source>
</evidence>
<accession>A0A2R6Y085</accession>
<dbReference type="AlphaFoldDB" id="A0A2R6Y085"/>
<organism evidence="1 2">
    <name type="scientific">Candidatus Carbonibacillus altaicus</name>
    <dbReference type="NCBI Taxonomy" id="2163959"/>
    <lineage>
        <taxon>Bacteria</taxon>
        <taxon>Bacillati</taxon>
        <taxon>Bacillota</taxon>
        <taxon>Bacilli</taxon>
        <taxon>Bacillales</taxon>
        <taxon>Candidatus Carbonibacillus</taxon>
    </lineage>
</organism>
<reference evidence="2" key="1">
    <citation type="journal article" date="2018" name="Sci. Rep.">
        <title>Lignite coal burning seam in the remote Altai Mountains harbors a hydrogen-driven thermophilic microbial community.</title>
        <authorList>
            <person name="Kadnikov V.V."/>
            <person name="Mardanov A.V."/>
            <person name="Ivasenko D.A."/>
            <person name="Antsiferov D.V."/>
            <person name="Beletsky A.V."/>
            <person name="Karnachuk O.V."/>
            <person name="Ravin N.V."/>
        </authorList>
    </citation>
    <scope>NUCLEOTIDE SEQUENCE [LARGE SCALE GENOMIC DNA]</scope>
</reference>
<dbReference type="Proteomes" id="UP000244338">
    <property type="component" value="Unassembled WGS sequence"/>
</dbReference>